<evidence type="ECO:0000313" key="3">
    <source>
        <dbReference type="Proteomes" id="UP000078492"/>
    </source>
</evidence>
<proteinExistence type="predicted"/>
<feature type="transmembrane region" description="Helical" evidence="1">
    <location>
        <begin position="5"/>
        <end position="22"/>
    </location>
</feature>
<sequence>MNSKVLIYTLLIFSIVLFFWYPDNIMVLAGPNGKTIYVIKDRPKKSKDCPVIIVKHRKPVKITDIHLKC</sequence>
<evidence type="ECO:0000313" key="2">
    <source>
        <dbReference type="EMBL" id="KYN22836.1"/>
    </source>
</evidence>
<dbReference type="Proteomes" id="UP000078492">
    <property type="component" value="Unassembled WGS sequence"/>
</dbReference>
<keyword evidence="3" id="KW-1185">Reference proteome</keyword>
<keyword evidence="1" id="KW-1133">Transmembrane helix</keyword>
<reference evidence="2 3" key="1">
    <citation type="submission" date="2015-09" db="EMBL/GenBank/DDBJ databases">
        <title>Trachymyrmex cornetzi WGS genome.</title>
        <authorList>
            <person name="Nygaard S."/>
            <person name="Hu H."/>
            <person name="Boomsma J."/>
            <person name="Zhang G."/>
        </authorList>
    </citation>
    <scope>NUCLEOTIDE SEQUENCE [LARGE SCALE GENOMIC DNA]</scope>
    <source>
        <strain evidence="2">Tcor2-1</strain>
        <tissue evidence="2">Whole body</tissue>
    </source>
</reference>
<organism evidence="2 3">
    <name type="scientific">Trachymyrmex cornetzi</name>
    <dbReference type="NCBI Taxonomy" id="471704"/>
    <lineage>
        <taxon>Eukaryota</taxon>
        <taxon>Metazoa</taxon>
        <taxon>Ecdysozoa</taxon>
        <taxon>Arthropoda</taxon>
        <taxon>Hexapoda</taxon>
        <taxon>Insecta</taxon>
        <taxon>Pterygota</taxon>
        <taxon>Neoptera</taxon>
        <taxon>Endopterygota</taxon>
        <taxon>Hymenoptera</taxon>
        <taxon>Apocrita</taxon>
        <taxon>Aculeata</taxon>
        <taxon>Formicoidea</taxon>
        <taxon>Formicidae</taxon>
        <taxon>Myrmicinae</taxon>
        <taxon>Trachymyrmex</taxon>
    </lineage>
</organism>
<evidence type="ECO:0000256" key="1">
    <source>
        <dbReference type="SAM" id="Phobius"/>
    </source>
</evidence>
<gene>
    <name evidence="2" type="ORF">ALC57_04618</name>
</gene>
<dbReference type="AlphaFoldDB" id="A0A195ECK0"/>
<protein>
    <submittedName>
        <fullName evidence="2">Uncharacterized protein</fullName>
    </submittedName>
</protein>
<keyword evidence="1" id="KW-0472">Membrane</keyword>
<dbReference type="EMBL" id="KQ979074">
    <property type="protein sequence ID" value="KYN22836.1"/>
    <property type="molecule type" value="Genomic_DNA"/>
</dbReference>
<keyword evidence="1" id="KW-0812">Transmembrane</keyword>
<accession>A0A195ECK0</accession>
<name>A0A195ECK0_9HYME</name>